<dbReference type="EMBL" id="JAPDDT010000005">
    <property type="protein sequence ID" value="MCW1923788.1"/>
    <property type="molecule type" value="Genomic_DNA"/>
</dbReference>
<dbReference type="InterPro" id="IPR010838">
    <property type="entry name" value="DUF1444"/>
</dbReference>
<comment type="caution">
    <text evidence="1">The sequence shown here is derived from an EMBL/GenBank/DDBJ whole genome shotgun (WGS) entry which is preliminary data.</text>
</comment>
<sequence length="268" mass="30031">MHDDDAGFRDRVIRIAGQVFPGMDFVPDPEEPDVLIVGKWRLGLQNLRAKYELGEISDEDFATMVEDHFGSIFANETPSLDDLSLDEIRDQLRLQVMPADYVQAAPVPIVAFPFATGIAVGIVADFPQSYAYVRQVDLERWKISPEELHEIALENLEAISRDIDVHLSKNDAETILAIDSGDGYDAARILIPGLQDFIASHLGETFRFGIPNRDFLICWRLDCSPEFHRQLGGKIAEDHAERPYALSPSVFVRNSEGNFHEQPGVQAP</sequence>
<dbReference type="RefSeq" id="WP_264487896.1">
    <property type="nucleotide sequence ID" value="NZ_JAPDDT010000005.1"/>
</dbReference>
<dbReference type="Pfam" id="PF07285">
    <property type="entry name" value="DUF1444"/>
    <property type="match status" value="1"/>
</dbReference>
<accession>A0ABT3GJV8</accession>
<dbReference type="Proteomes" id="UP001320876">
    <property type="component" value="Unassembled WGS sequence"/>
</dbReference>
<gene>
    <name evidence="1" type="ORF">OKA05_14570</name>
</gene>
<proteinExistence type="predicted"/>
<reference evidence="1 2" key="1">
    <citation type="submission" date="2022-10" db="EMBL/GenBank/DDBJ databases">
        <title>Luteolibacter arcticus strain CCTCC AB 2014275, whole genome shotgun sequencing project.</title>
        <authorList>
            <person name="Zhao G."/>
            <person name="Shen L."/>
        </authorList>
    </citation>
    <scope>NUCLEOTIDE SEQUENCE [LARGE SCALE GENOMIC DNA]</scope>
    <source>
        <strain evidence="1 2">CCTCC AB 2014275</strain>
    </source>
</reference>
<evidence type="ECO:0000313" key="2">
    <source>
        <dbReference type="Proteomes" id="UP001320876"/>
    </source>
</evidence>
<protein>
    <submittedName>
        <fullName evidence="1">DUF1444 family protein</fullName>
    </submittedName>
</protein>
<name>A0ABT3GJV8_9BACT</name>
<evidence type="ECO:0000313" key="1">
    <source>
        <dbReference type="EMBL" id="MCW1923788.1"/>
    </source>
</evidence>
<organism evidence="1 2">
    <name type="scientific">Luteolibacter arcticus</name>
    <dbReference type="NCBI Taxonomy" id="1581411"/>
    <lineage>
        <taxon>Bacteria</taxon>
        <taxon>Pseudomonadati</taxon>
        <taxon>Verrucomicrobiota</taxon>
        <taxon>Verrucomicrobiia</taxon>
        <taxon>Verrucomicrobiales</taxon>
        <taxon>Verrucomicrobiaceae</taxon>
        <taxon>Luteolibacter</taxon>
    </lineage>
</organism>
<keyword evidence="2" id="KW-1185">Reference proteome</keyword>